<accession>A0A9W4TEY0</accession>
<dbReference type="InterPro" id="IPR019226">
    <property type="entry name" value="DUF2158"/>
</dbReference>
<dbReference type="AlphaFoldDB" id="A0A9W4TEY0"/>
<evidence type="ECO:0000313" key="2">
    <source>
        <dbReference type="Proteomes" id="UP001152749"/>
    </source>
</evidence>
<dbReference type="Proteomes" id="UP001152749">
    <property type="component" value="Chromosome"/>
</dbReference>
<sequence length="65" mass="7300">MEKKFQIGDSVVLKSGGPTMTVTRHIGTTPLSGPSQYTGRVQCSWFIDNKVERDEFPQEALELEE</sequence>
<gene>
    <name evidence="1" type="ORF">TRV642_0654</name>
</gene>
<dbReference type="Pfam" id="PF09926">
    <property type="entry name" value="DUF2158"/>
    <property type="match status" value="1"/>
</dbReference>
<proteinExistence type="predicted"/>
<reference evidence="1" key="1">
    <citation type="submission" date="2022-09" db="EMBL/GenBank/DDBJ databases">
        <authorList>
            <person name="Duchaud E."/>
        </authorList>
    </citation>
    <scope>NUCLEOTIDE SEQUENCE</scope>
    <source>
        <strain evidence="1">TRV642</strain>
    </source>
</reference>
<protein>
    <recommendedName>
        <fullName evidence="3">DUF2158 domain-containing protein</fullName>
    </recommendedName>
</protein>
<dbReference type="EMBL" id="OX336425">
    <property type="protein sequence ID" value="CAI2765696.1"/>
    <property type="molecule type" value="Genomic_DNA"/>
</dbReference>
<dbReference type="RefSeq" id="WP_263362097.1">
    <property type="nucleotide sequence ID" value="NZ_JBIPCK010000029.1"/>
</dbReference>
<evidence type="ECO:0000313" key="1">
    <source>
        <dbReference type="EMBL" id="CAI2765696.1"/>
    </source>
</evidence>
<organism evidence="1 2">
    <name type="scientific">Flavobacterium collinsii</name>
    <dbReference type="NCBI Taxonomy" id="1114861"/>
    <lineage>
        <taxon>Bacteria</taxon>
        <taxon>Pseudomonadati</taxon>
        <taxon>Bacteroidota</taxon>
        <taxon>Flavobacteriia</taxon>
        <taxon>Flavobacteriales</taxon>
        <taxon>Flavobacteriaceae</taxon>
        <taxon>Flavobacterium</taxon>
    </lineage>
</organism>
<evidence type="ECO:0008006" key="3">
    <source>
        <dbReference type="Google" id="ProtNLM"/>
    </source>
</evidence>
<name>A0A9W4TEY0_9FLAO</name>
<dbReference type="KEGG" id="fcs:TRV642_0654"/>